<comment type="caution">
    <text evidence="1">The sequence shown here is derived from an EMBL/GenBank/DDBJ whole genome shotgun (WGS) entry which is preliminary data.</text>
</comment>
<dbReference type="InterPro" id="IPR045633">
    <property type="entry name" value="DUF6414"/>
</dbReference>
<dbReference type="Proteomes" id="UP000093352">
    <property type="component" value="Unassembled WGS sequence"/>
</dbReference>
<dbReference type="RefSeq" id="WP_068913765.1">
    <property type="nucleotide sequence ID" value="NZ_MBEW02000002.1"/>
</dbReference>
<name>A0A1C0AGF3_9FIRM</name>
<sequence length="288" mass="32406">MNKIEKNKLTIPIYLNTKIVFDMLATIEDGFADVKNVQTSKNKNQVNDIESNIGTNNLFAFLNIGVRGNHKGTSNDGETIIEERTHTPVSLFQQLKEQLENAKFINRDINNLNIGDFVEVQGTLKNNPVIDMLSGFKEIITLANLFTDNNPKNNKNRKENMLTDKRLNSQIDGLIKGLQADGKKDIICEADKINIILPTDENYFLNNNMSEVTDGNYKILGKVIKVCMDDGEISLLRNTVFSKLQLDKMKEFQEFFSDPSLDQFVGEGGIKTVISAPVIMVIPIAIYI</sequence>
<keyword evidence="2" id="KW-1185">Reference proteome</keyword>
<accession>A0A1C0AGF3</accession>
<evidence type="ECO:0000313" key="2">
    <source>
        <dbReference type="Proteomes" id="UP000093352"/>
    </source>
</evidence>
<reference evidence="1 2" key="1">
    <citation type="journal article" date="2016" name="Genome Announc.">
        <title>Draft Genome Sequence of Criibacterium bergeronii gen. nov., sp. nov., Strain CCRI-22567T, Isolated from a Vaginal Sample from a Woman with Bacterial Vaginosis.</title>
        <authorList>
            <person name="Maheux A.F."/>
            <person name="Berube E."/>
            <person name="Boudreau D.K."/>
            <person name="Raymond F."/>
            <person name="Corbeil J."/>
            <person name="Roy P.H."/>
            <person name="Boissinot M."/>
            <person name="Omar R.F."/>
        </authorList>
    </citation>
    <scope>NUCLEOTIDE SEQUENCE [LARGE SCALE GENOMIC DNA]</scope>
    <source>
        <strain evidence="1 2">CCRI-22567</strain>
    </source>
</reference>
<proteinExistence type="predicted"/>
<organism evidence="1 2">
    <name type="scientific">Criibacterium bergeronii</name>
    <dbReference type="NCBI Taxonomy" id="1871336"/>
    <lineage>
        <taxon>Bacteria</taxon>
        <taxon>Bacillati</taxon>
        <taxon>Bacillota</taxon>
        <taxon>Clostridia</taxon>
        <taxon>Peptostreptococcales</taxon>
        <taxon>Filifactoraceae</taxon>
        <taxon>Criibacterium</taxon>
    </lineage>
</organism>
<dbReference type="AlphaFoldDB" id="A0A1C0AGF3"/>
<evidence type="ECO:0000313" key="1">
    <source>
        <dbReference type="EMBL" id="RDY22063.1"/>
    </source>
</evidence>
<dbReference type="Pfam" id="PF19952">
    <property type="entry name" value="DUF6414"/>
    <property type="match status" value="1"/>
</dbReference>
<gene>
    <name evidence="1" type="ORF">BBG48_001600</name>
</gene>
<protein>
    <submittedName>
        <fullName evidence="1">Uncharacterized protein</fullName>
    </submittedName>
</protein>
<dbReference type="EMBL" id="MBEW02000002">
    <property type="protein sequence ID" value="RDY22063.1"/>
    <property type="molecule type" value="Genomic_DNA"/>
</dbReference>